<feature type="domain" description="MYND-type" evidence="5">
    <location>
        <begin position="233"/>
        <end position="273"/>
    </location>
</feature>
<evidence type="ECO:0000259" key="5">
    <source>
        <dbReference type="PROSITE" id="PS50865"/>
    </source>
</evidence>
<gene>
    <name evidence="6" type="ORF">CY34DRAFT_596593</name>
</gene>
<dbReference type="HOGENOM" id="CLU_877655_0_0_1"/>
<reference evidence="6 7" key="1">
    <citation type="submission" date="2014-04" db="EMBL/GenBank/DDBJ databases">
        <authorList>
            <consortium name="DOE Joint Genome Institute"/>
            <person name="Kuo A."/>
            <person name="Ruytinx J."/>
            <person name="Rineau F."/>
            <person name="Colpaert J."/>
            <person name="Kohler A."/>
            <person name="Nagy L.G."/>
            <person name="Floudas D."/>
            <person name="Copeland A."/>
            <person name="Barry K.W."/>
            <person name="Cichocki N."/>
            <person name="Veneault-Fourrey C."/>
            <person name="LaButti K."/>
            <person name="Lindquist E.A."/>
            <person name="Lipzen A."/>
            <person name="Lundell T."/>
            <person name="Morin E."/>
            <person name="Murat C."/>
            <person name="Sun H."/>
            <person name="Tunlid A."/>
            <person name="Henrissat B."/>
            <person name="Grigoriev I.V."/>
            <person name="Hibbett D.S."/>
            <person name="Martin F."/>
            <person name="Nordberg H.P."/>
            <person name="Cantor M.N."/>
            <person name="Hua S.X."/>
        </authorList>
    </citation>
    <scope>NUCLEOTIDE SEQUENCE [LARGE SCALE GENOMIC DNA]</scope>
    <source>
        <strain evidence="6 7">UH-Slu-Lm8-n1</strain>
    </source>
</reference>
<dbReference type="InterPro" id="IPR002893">
    <property type="entry name" value="Znf_MYND"/>
</dbReference>
<sequence>MAVVLELEVSGDTGIVASTALKYVKSIRSMAQDPGAISRLTTSVELLAPMLSYSVKFIRKTSKRSVAVREECILRQSVKEIFSASRVIQLLLSSTGTTDRGLKLSLFWSFKYLADLLYRADDTISVLHQALRSHAFEIALSPSMPLELHLCASDISILVILYEYLVHDKILACAWNHLDSWSNALGPIAMQDKSIQERWSAVEMKIRLYTSLKTREEEIRRPSLDDKGWILRCYCSDTTEDIQLRQCSGCQVVRYCSKRCQRGSWYSHHRWSCQFLKAAVGSSTPHYMKRGRIFRAGSPLRGASIRKTRTDSFSRLL</sequence>
<evidence type="ECO:0000256" key="3">
    <source>
        <dbReference type="ARBA" id="ARBA00022833"/>
    </source>
</evidence>
<dbReference type="EMBL" id="KN835654">
    <property type="protein sequence ID" value="KIK35176.1"/>
    <property type="molecule type" value="Genomic_DNA"/>
</dbReference>
<dbReference type="GO" id="GO:0008270">
    <property type="term" value="F:zinc ion binding"/>
    <property type="evidence" value="ECO:0007669"/>
    <property type="project" value="UniProtKB-KW"/>
</dbReference>
<keyword evidence="1" id="KW-0479">Metal-binding</keyword>
<reference evidence="7" key="2">
    <citation type="submission" date="2015-01" db="EMBL/GenBank/DDBJ databases">
        <title>Evolutionary Origins and Diversification of the Mycorrhizal Mutualists.</title>
        <authorList>
            <consortium name="DOE Joint Genome Institute"/>
            <consortium name="Mycorrhizal Genomics Consortium"/>
            <person name="Kohler A."/>
            <person name="Kuo A."/>
            <person name="Nagy L.G."/>
            <person name="Floudas D."/>
            <person name="Copeland A."/>
            <person name="Barry K.W."/>
            <person name="Cichocki N."/>
            <person name="Veneault-Fourrey C."/>
            <person name="LaButti K."/>
            <person name="Lindquist E.A."/>
            <person name="Lipzen A."/>
            <person name="Lundell T."/>
            <person name="Morin E."/>
            <person name="Murat C."/>
            <person name="Riley R."/>
            <person name="Ohm R."/>
            <person name="Sun H."/>
            <person name="Tunlid A."/>
            <person name="Henrissat B."/>
            <person name="Grigoriev I.V."/>
            <person name="Hibbett D.S."/>
            <person name="Martin F."/>
        </authorList>
    </citation>
    <scope>NUCLEOTIDE SEQUENCE [LARGE SCALE GENOMIC DNA]</scope>
    <source>
        <strain evidence="7">UH-Slu-Lm8-n1</strain>
    </source>
</reference>
<evidence type="ECO:0000256" key="1">
    <source>
        <dbReference type="ARBA" id="ARBA00022723"/>
    </source>
</evidence>
<keyword evidence="2 4" id="KW-0863">Zinc-finger</keyword>
<dbReference type="Gene3D" id="6.10.140.2220">
    <property type="match status" value="1"/>
</dbReference>
<protein>
    <submittedName>
        <fullName evidence="6">Unplaced genomic scaffold CY34scaffold_523, whole genome shotgun sequence</fullName>
    </submittedName>
</protein>
<evidence type="ECO:0000313" key="7">
    <source>
        <dbReference type="Proteomes" id="UP000054485"/>
    </source>
</evidence>
<organism evidence="6 7">
    <name type="scientific">Suillus luteus UH-Slu-Lm8-n1</name>
    <dbReference type="NCBI Taxonomy" id="930992"/>
    <lineage>
        <taxon>Eukaryota</taxon>
        <taxon>Fungi</taxon>
        <taxon>Dikarya</taxon>
        <taxon>Basidiomycota</taxon>
        <taxon>Agaricomycotina</taxon>
        <taxon>Agaricomycetes</taxon>
        <taxon>Agaricomycetidae</taxon>
        <taxon>Boletales</taxon>
        <taxon>Suillineae</taxon>
        <taxon>Suillaceae</taxon>
        <taxon>Suillus</taxon>
    </lineage>
</organism>
<name>A0A0D0A052_9AGAM</name>
<keyword evidence="3" id="KW-0862">Zinc</keyword>
<dbReference type="Pfam" id="PF01753">
    <property type="entry name" value="zf-MYND"/>
    <property type="match status" value="1"/>
</dbReference>
<dbReference type="AlphaFoldDB" id="A0A0D0A052"/>
<dbReference type="PROSITE" id="PS50865">
    <property type="entry name" value="ZF_MYND_2"/>
    <property type="match status" value="1"/>
</dbReference>
<proteinExistence type="predicted"/>
<evidence type="ECO:0000256" key="4">
    <source>
        <dbReference type="PROSITE-ProRule" id="PRU00134"/>
    </source>
</evidence>
<dbReference type="InParanoid" id="A0A0D0A052"/>
<keyword evidence="7" id="KW-1185">Reference proteome</keyword>
<accession>A0A0D0A052</accession>
<dbReference type="SUPFAM" id="SSF144232">
    <property type="entry name" value="HIT/MYND zinc finger-like"/>
    <property type="match status" value="1"/>
</dbReference>
<evidence type="ECO:0000313" key="6">
    <source>
        <dbReference type="EMBL" id="KIK35176.1"/>
    </source>
</evidence>
<dbReference type="OrthoDB" id="2651333at2759"/>
<dbReference type="Proteomes" id="UP000054485">
    <property type="component" value="Unassembled WGS sequence"/>
</dbReference>
<evidence type="ECO:0000256" key="2">
    <source>
        <dbReference type="ARBA" id="ARBA00022771"/>
    </source>
</evidence>